<proteinExistence type="predicted"/>
<accession>A0AAE0I867</accession>
<gene>
    <name evidence="1" type="ORF">B0T19DRAFT_446055</name>
</gene>
<evidence type="ECO:0000313" key="2">
    <source>
        <dbReference type="Proteomes" id="UP001286456"/>
    </source>
</evidence>
<reference evidence="1" key="1">
    <citation type="journal article" date="2023" name="Mol. Phylogenet. Evol.">
        <title>Genome-scale phylogeny and comparative genomics of the fungal order Sordariales.</title>
        <authorList>
            <person name="Hensen N."/>
            <person name="Bonometti L."/>
            <person name="Westerberg I."/>
            <person name="Brannstrom I.O."/>
            <person name="Guillou S."/>
            <person name="Cros-Aarteil S."/>
            <person name="Calhoun S."/>
            <person name="Haridas S."/>
            <person name="Kuo A."/>
            <person name="Mondo S."/>
            <person name="Pangilinan J."/>
            <person name="Riley R."/>
            <person name="LaButti K."/>
            <person name="Andreopoulos B."/>
            <person name="Lipzen A."/>
            <person name="Chen C."/>
            <person name="Yan M."/>
            <person name="Daum C."/>
            <person name="Ng V."/>
            <person name="Clum A."/>
            <person name="Steindorff A."/>
            <person name="Ohm R.A."/>
            <person name="Martin F."/>
            <person name="Silar P."/>
            <person name="Natvig D.O."/>
            <person name="Lalanne C."/>
            <person name="Gautier V."/>
            <person name="Ament-Velasquez S.L."/>
            <person name="Kruys A."/>
            <person name="Hutchinson M.I."/>
            <person name="Powell A.J."/>
            <person name="Barry K."/>
            <person name="Miller A.N."/>
            <person name="Grigoriev I.V."/>
            <person name="Debuchy R."/>
            <person name="Gladieux P."/>
            <person name="Hiltunen Thoren M."/>
            <person name="Johannesson H."/>
        </authorList>
    </citation>
    <scope>NUCLEOTIDE SEQUENCE</scope>
    <source>
        <strain evidence="1">SMH4131-1</strain>
    </source>
</reference>
<reference evidence="1" key="2">
    <citation type="submission" date="2023-06" db="EMBL/GenBank/DDBJ databases">
        <authorList>
            <consortium name="Lawrence Berkeley National Laboratory"/>
            <person name="Haridas S."/>
            <person name="Hensen N."/>
            <person name="Bonometti L."/>
            <person name="Westerberg I."/>
            <person name="Brannstrom I.O."/>
            <person name="Guillou S."/>
            <person name="Cros-Aarteil S."/>
            <person name="Calhoun S."/>
            <person name="Kuo A."/>
            <person name="Mondo S."/>
            <person name="Pangilinan J."/>
            <person name="Riley R."/>
            <person name="Labutti K."/>
            <person name="Andreopoulos B."/>
            <person name="Lipzen A."/>
            <person name="Chen C."/>
            <person name="Yanf M."/>
            <person name="Daum C."/>
            <person name="Ng V."/>
            <person name="Clum A."/>
            <person name="Steindorff A."/>
            <person name="Ohm R."/>
            <person name="Martin F."/>
            <person name="Silar P."/>
            <person name="Natvig D."/>
            <person name="Lalanne C."/>
            <person name="Gautier V."/>
            <person name="Ament-Velasquez S.L."/>
            <person name="Kruys A."/>
            <person name="Hutchinson M.I."/>
            <person name="Powell A.J."/>
            <person name="Barry K."/>
            <person name="Miller A.N."/>
            <person name="Grigoriev I.V."/>
            <person name="Debuchy R."/>
            <person name="Gladieux P."/>
            <person name="Thoren M.H."/>
            <person name="Johannesson H."/>
        </authorList>
    </citation>
    <scope>NUCLEOTIDE SEQUENCE</scope>
    <source>
        <strain evidence="1">SMH4131-1</strain>
    </source>
</reference>
<sequence length="311" mass="34841">MPATATSKIMSAITTIANPLSSSHDKVMIFWSNKFANLGLENRQIGGDINPYALNYEEKDNKSPTINYPSQMASMLYKDAVCVFGITGDKIENLELALLSPVYKPEKRIKPVYGSLAGCVDSKGTGYLYFFANDLTPKRTLFELTLSNEEPDQKPIVGKLLFHEFTNLFAFYDAPLKQRFLVYQMDDKTISIWSFKHKRDNVITDSIYRAKAETPVTACVVPADPATNRPARVYIYFYDDDNILQGANCILGDSLYFTTNDEKPSTVGDGHKISTASQLSVFPDPIGKRNIIYGMKTANAIVAIYDDWRPT</sequence>
<keyword evidence="2" id="KW-1185">Reference proteome</keyword>
<name>A0AAE0I867_9PEZI</name>
<evidence type="ECO:0000313" key="1">
    <source>
        <dbReference type="EMBL" id="KAK3320290.1"/>
    </source>
</evidence>
<organism evidence="1 2">
    <name type="scientific">Cercophora scortea</name>
    <dbReference type="NCBI Taxonomy" id="314031"/>
    <lineage>
        <taxon>Eukaryota</taxon>
        <taxon>Fungi</taxon>
        <taxon>Dikarya</taxon>
        <taxon>Ascomycota</taxon>
        <taxon>Pezizomycotina</taxon>
        <taxon>Sordariomycetes</taxon>
        <taxon>Sordariomycetidae</taxon>
        <taxon>Sordariales</taxon>
        <taxon>Lasiosphaeriaceae</taxon>
        <taxon>Cercophora</taxon>
    </lineage>
</organism>
<comment type="caution">
    <text evidence="1">The sequence shown here is derived from an EMBL/GenBank/DDBJ whole genome shotgun (WGS) entry which is preliminary data.</text>
</comment>
<dbReference type="EMBL" id="JAUEPO010000006">
    <property type="protein sequence ID" value="KAK3320290.1"/>
    <property type="molecule type" value="Genomic_DNA"/>
</dbReference>
<dbReference type="AlphaFoldDB" id="A0AAE0I867"/>
<protein>
    <submittedName>
        <fullName evidence="1">Uncharacterized protein</fullName>
    </submittedName>
</protein>
<dbReference type="Proteomes" id="UP001286456">
    <property type="component" value="Unassembled WGS sequence"/>
</dbReference>